<name>A0A0E0M4S8_ORYPU</name>
<dbReference type="GO" id="GO:0051258">
    <property type="term" value="P:protein polymerization"/>
    <property type="evidence" value="ECO:0007669"/>
    <property type="project" value="UniProtKB-ARBA"/>
</dbReference>
<evidence type="ECO:0000256" key="8">
    <source>
        <dbReference type="SAM" id="MobiDB-lite"/>
    </source>
</evidence>
<evidence type="ECO:0000256" key="3">
    <source>
        <dbReference type="ARBA" id="ARBA00022475"/>
    </source>
</evidence>
<dbReference type="Pfam" id="PF06136">
    <property type="entry name" value="SOK"/>
    <property type="match status" value="1"/>
</dbReference>
<dbReference type="EnsemblPlants" id="OPUNC09G18640.1">
    <property type="protein sequence ID" value="OPUNC09G18640.1"/>
    <property type="gene ID" value="OPUNC09G18640"/>
</dbReference>
<keyword evidence="6" id="KW-0131">Cell cycle</keyword>
<comment type="similarity">
    <text evidence="7">Belongs to the SOSEKI family.</text>
</comment>
<dbReference type="HOGENOM" id="CLU_569112_0_0_1"/>
<evidence type="ECO:0000256" key="4">
    <source>
        <dbReference type="ARBA" id="ARBA00022618"/>
    </source>
</evidence>
<organism evidence="10">
    <name type="scientific">Oryza punctata</name>
    <name type="common">Red rice</name>
    <dbReference type="NCBI Taxonomy" id="4537"/>
    <lineage>
        <taxon>Eukaryota</taxon>
        <taxon>Viridiplantae</taxon>
        <taxon>Streptophyta</taxon>
        <taxon>Embryophyta</taxon>
        <taxon>Tracheophyta</taxon>
        <taxon>Spermatophyta</taxon>
        <taxon>Magnoliopsida</taxon>
        <taxon>Liliopsida</taxon>
        <taxon>Poales</taxon>
        <taxon>Poaceae</taxon>
        <taxon>BOP clade</taxon>
        <taxon>Oryzoideae</taxon>
        <taxon>Oryzeae</taxon>
        <taxon>Oryzinae</taxon>
        <taxon>Oryza</taxon>
    </lineage>
</organism>
<reference evidence="10" key="1">
    <citation type="submission" date="2015-04" db="UniProtKB">
        <authorList>
            <consortium name="EnsemblPlants"/>
        </authorList>
    </citation>
    <scope>IDENTIFICATION</scope>
</reference>
<keyword evidence="4" id="KW-0132">Cell division</keyword>
<accession>A0A0E0M4S8</accession>
<reference evidence="10" key="2">
    <citation type="submission" date="2018-05" db="EMBL/GenBank/DDBJ databases">
        <title>OpunRS2 (Oryza punctata Reference Sequence Version 2).</title>
        <authorList>
            <person name="Zhang J."/>
            <person name="Kudrna D."/>
            <person name="Lee S."/>
            <person name="Talag J."/>
            <person name="Welchert J."/>
            <person name="Wing R.A."/>
        </authorList>
    </citation>
    <scope>NUCLEOTIDE SEQUENCE [LARGE SCALE GENOMIC DNA]</scope>
</reference>
<feature type="compositionally biased region" description="Low complexity" evidence="8">
    <location>
        <begin position="150"/>
        <end position="168"/>
    </location>
</feature>
<evidence type="ECO:0000256" key="2">
    <source>
        <dbReference type="ARBA" id="ARBA00022473"/>
    </source>
</evidence>
<keyword evidence="2" id="KW-0217">Developmental protein</keyword>
<dbReference type="PANTHER" id="PTHR31083:SF32">
    <property type="entry name" value="OS09G0571000 PROTEIN"/>
    <property type="match status" value="1"/>
</dbReference>
<dbReference type="OMA" id="LMRLIAC"/>
<feature type="region of interest" description="Disordered" evidence="8">
    <location>
        <begin position="246"/>
        <end position="273"/>
    </location>
</feature>
<dbReference type="InterPro" id="IPR010369">
    <property type="entry name" value="SOK"/>
</dbReference>
<feature type="compositionally biased region" description="Acidic residues" evidence="8">
    <location>
        <begin position="247"/>
        <end position="266"/>
    </location>
</feature>
<evidence type="ECO:0000259" key="9">
    <source>
        <dbReference type="Pfam" id="PF06136"/>
    </source>
</evidence>
<feature type="compositionally biased region" description="Polar residues" evidence="8">
    <location>
        <begin position="134"/>
        <end position="149"/>
    </location>
</feature>
<evidence type="ECO:0000256" key="1">
    <source>
        <dbReference type="ARBA" id="ARBA00004413"/>
    </source>
</evidence>
<dbReference type="Gramene" id="OPUNC09G18640.1">
    <property type="protein sequence ID" value="OPUNC09G18640.1"/>
    <property type="gene ID" value="OPUNC09G18640"/>
</dbReference>
<proteinExistence type="inferred from homology"/>
<evidence type="ECO:0000313" key="11">
    <source>
        <dbReference type="Proteomes" id="UP000026962"/>
    </source>
</evidence>
<protein>
    <recommendedName>
        <fullName evidence="9">SOSEKI DIX-like domain-containing protein</fullName>
    </recommendedName>
</protein>
<sequence>MSSLSQAEAGKSSKTAGELTTSEKKKKKTRKVAVVYYLCRSRQGGLEHPHLMEVEVADGEQVQLRLRDVTRRLDGLRGKGMAGMYSWSCKRSYRGGYVWHDLSHPDDLLLPTHAPADYVLKASLLHSTTATPLASTNANANDQRTSPPHSSSSSSSSSSVSSSSSSSSPNTNNKKKEERRPAAVVVATAATQTDDDCSFTATGSIAAPSAQKKLGAAAAGGRGSSSSSRSLESLIMAEYSGFKSMLEEDDGDEEEEESAGGADDDSSSSRRRSCSMSIYRVKPANLLMRLIACGCGASIPMPAAAKQQLQPQPQQVESLPLSPVLSPLPHLVNKHPQPPQQQKQVHCNAAAGKLKVAVDDAPAPPLVQVECSNAPREDLDFAAGNTPPLPHSTPVVVAFRLDKHDDKVIKIEERLASGARVAISSSTVHPAAGGLLL</sequence>
<dbReference type="STRING" id="4537.A0A0E0M4S8"/>
<feature type="compositionally biased region" description="Polar residues" evidence="8">
    <location>
        <begin position="1"/>
        <end position="20"/>
    </location>
</feature>
<evidence type="ECO:0000313" key="10">
    <source>
        <dbReference type="EnsemblPlants" id="OPUNC09G18640.1"/>
    </source>
</evidence>
<keyword evidence="3" id="KW-1003">Cell membrane</keyword>
<evidence type="ECO:0000256" key="6">
    <source>
        <dbReference type="ARBA" id="ARBA00023306"/>
    </source>
</evidence>
<dbReference type="Proteomes" id="UP000026962">
    <property type="component" value="Chromosome 9"/>
</dbReference>
<evidence type="ECO:0000256" key="7">
    <source>
        <dbReference type="ARBA" id="ARBA00024211"/>
    </source>
</evidence>
<comment type="subcellular location">
    <subcellularLocation>
        <location evidence="1">Cell membrane</location>
        <topology evidence="1">Peripheral membrane protein</topology>
        <orientation evidence="1">Cytoplasmic side</orientation>
    </subcellularLocation>
</comment>
<dbReference type="InterPro" id="IPR048351">
    <property type="entry name" value="SOK_DIX"/>
</dbReference>
<dbReference type="GO" id="GO:0005886">
    <property type="term" value="C:plasma membrane"/>
    <property type="evidence" value="ECO:0007669"/>
    <property type="project" value="UniProtKB-SubCell"/>
</dbReference>
<keyword evidence="5" id="KW-0472">Membrane</keyword>
<dbReference type="AlphaFoldDB" id="A0A0E0M4S8"/>
<dbReference type="eggNOG" id="ENOG502QTBW">
    <property type="taxonomic scope" value="Eukaryota"/>
</dbReference>
<dbReference type="GO" id="GO:0051301">
    <property type="term" value="P:cell division"/>
    <property type="evidence" value="ECO:0007669"/>
    <property type="project" value="UniProtKB-KW"/>
</dbReference>
<dbReference type="PANTHER" id="PTHR31083">
    <property type="entry name" value="UPSTREAM OF FLC PROTEIN (DUF966)"/>
    <property type="match status" value="1"/>
</dbReference>
<keyword evidence="11" id="KW-1185">Reference proteome</keyword>
<evidence type="ECO:0000256" key="5">
    <source>
        <dbReference type="ARBA" id="ARBA00023136"/>
    </source>
</evidence>
<feature type="region of interest" description="Disordered" evidence="8">
    <location>
        <begin position="134"/>
        <end position="187"/>
    </location>
</feature>
<feature type="region of interest" description="Disordered" evidence="8">
    <location>
        <begin position="1"/>
        <end position="27"/>
    </location>
</feature>
<feature type="domain" description="SOSEKI DIX-like" evidence="9">
    <location>
        <begin position="32"/>
        <end position="124"/>
    </location>
</feature>